<dbReference type="Gene3D" id="3.40.1000.70">
    <property type="entry name" value="PknH-like extracellular domain"/>
    <property type="match status" value="1"/>
</dbReference>
<gene>
    <name evidence="2" type="ORF">AWC02_11295</name>
</gene>
<proteinExistence type="predicted"/>
<organism evidence="2 3">
    <name type="scientific">Mycolicibacter engbaekii</name>
    <dbReference type="NCBI Taxonomy" id="188915"/>
    <lineage>
        <taxon>Bacteria</taxon>
        <taxon>Bacillati</taxon>
        <taxon>Actinomycetota</taxon>
        <taxon>Actinomycetes</taxon>
        <taxon>Mycobacteriales</taxon>
        <taxon>Mycobacteriaceae</taxon>
        <taxon>Mycolicibacter</taxon>
    </lineage>
</organism>
<dbReference type="AlphaFoldDB" id="A0A1X1TNZ2"/>
<reference evidence="2 3" key="1">
    <citation type="submission" date="2016-01" db="EMBL/GenBank/DDBJ databases">
        <title>The new phylogeny of the genus Mycobacterium.</title>
        <authorList>
            <person name="Tarcisio F."/>
            <person name="Conor M."/>
            <person name="Antonella G."/>
            <person name="Elisabetta G."/>
            <person name="Giulia F.S."/>
            <person name="Sara T."/>
            <person name="Anna F."/>
            <person name="Clotilde B."/>
            <person name="Roberto B."/>
            <person name="Veronica D.S."/>
            <person name="Fabio R."/>
            <person name="Monica P."/>
            <person name="Olivier J."/>
            <person name="Enrico T."/>
            <person name="Nicola S."/>
        </authorList>
    </citation>
    <scope>NUCLEOTIDE SEQUENCE [LARGE SCALE GENOMIC DNA]</scope>
    <source>
        <strain evidence="2 3">ATCC 27353</strain>
    </source>
</reference>
<dbReference type="InterPro" id="IPR038232">
    <property type="entry name" value="PknH-like_Extracell_sf"/>
</dbReference>
<dbReference type="STRING" id="188915.AWC02_11295"/>
<accession>A0A1X1TNZ2</accession>
<dbReference type="Proteomes" id="UP000193465">
    <property type="component" value="Unassembled WGS sequence"/>
</dbReference>
<keyword evidence="3" id="KW-1185">Reference proteome</keyword>
<dbReference type="InterPro" id="IPR026954">
    <property type="entry name" value="PknH-like_Extracell"/>
</dbReference>
<evidence type="ECO:0000313" key="2">
    <source>
        <dbReference type="EMBL" id="ORV46315.1"/>
    </source>
</evidence>
<dbReference type="Pfam" id="PF14032">
    <property type="entry name" value="PknH_C"/>
    <property type="match status" value="1"/>
</dbReference>
<sequence>MFAASDIDTVLLKPSEIANMTSDHFRGYSPDGHLEVLASSLGMSDNAFAIDPPDCAGVIFGAERQVYADTGYQAIRDQTLGKDGTTIDGLIEQTVVVFPTIAEAQASLSASTFQWRKCASGHPDPDPRFPAATQVEFSIG</sequence>
<feature type="domain" description="PknH-like extracellular" evidence="1">
    <location>
        <begin position="3"/>
        <end position="120"/>
    </location>
</feature>
<name>A0A1X1TNZ2_9MYCO</name>
<evidence type="ECO:0000259" key="1">
    <source>
        <dbReference type="Pfam" id="PF14032"/>
    </source>
</evidence>
<protein>
    <recommendedName>
        <fullName evidence="1">PknH-like extracellular domain-containing protein</fullName>
    </recommendedName>
</protein>
<comment type="caution">
    <text evidence="2">The sequence shown here is derived from an EMBL/GenBank/DDBJ whole genome shotgun (WGS) entry which is preliminary data.</text>
</comment>
<evidence type="ECO:0000313" key="3">
    <source>
        <dbReference type="Proteomes" id="UP000193465"/>
    </source>
</evidence>
<dbReference type="EMBL" id="LQOT01000039">
    <property type="protein sequence ID" value="ORV46315.1"/>
    <property type="molecule type" value="Genomic_DNA"/>
</dbReference>